<gene>
    <name evidence="13" type="primary">cca</name>
    <name evidence="13" type="ORF">HMPREF0908_1417</name>
</gene>
<dbReference type="PANTHER" id="PTHR47545:SF1">
    <property type="entry name" value="MULTIFUNCTIONAL CCA PROTEIN"/>
    <property type="match status" value="1"/>
</dbReference>
<dbReference type="PANTHER" id="PTHR47545">
    <property type="entry name" value="MULTIFUNCTIONAL CCA PROTEIN"/>
    <property type="match status" value="1"/>
</dbReference>
<dbReference type="Pfam" id="PF01743">
    <property type="entry name" value="PolyA_pol"/>
    <property type="match status" value="1"/>
</dbReference>
<evidence type="ECO:0000256" key="6">
    <source>
        <dbReference type="ARBA" id="ARBA00022741"/>
    </source>
</evidence>
<feature type="domain" description="HD" evidence="12">
    <location>
        <begin position="253"/>
        <end position="352"/>
    </location>
</feature>
<evidence type="ECO:0000313" key="13">
    <source>
        <dbReference type="EMBL" id="EEQ48437.1"/>
    </source>
</evidence>
<comment type="cofactor">
    <cofactor evidence="1">
        <name>Mg(2+)</name>
        <dbReference type="ChEBI" id="CHEBI:18420"/>
    </cofactor>
</comment>
<dbReference type="PROSITE" id="PS51831">
    <property type="entry name" value="HD"/>
    <property type="match status" value="1"/>
</dbReference>
<dbReference type="STRING" id="638302.HMPREF0908_1417"/>
<evidence type="ECO:0000256" key="8">
    <source>
        <dbReference type="ARBA" id="ARBA00022840"/>
    </source>
</evidence>
<evidence type="ECO:0000256" key="7">
    <source>
        <dbReference type="ARBA" id="ARBA00022800"/>
    </source>
</evidence>
<comment type="similarity">
    <text evidence="11">Belongs to the tRNA nucleotidyltransferase/poly(A) polymerase family.</text>
</comment>
<accession>C4V4H3</accession>
<dbReference type="AlphaFoldDB" id="C4V4H3"/>
<keyword evidence="5" id="KW-0479">Metal-binding</keyword>
<dbReference type="Gene3D" id="1.10.3090.10">
    <property type="entry name" value="cca-adding enzyme, domain 2"/>
    <property type="match status" value="1"/>
</dbReference>
<reference evidence="13 14" key="1">
    <citation type="submission" date="2009-04" db="EMBL/GenBank/DDBJ databases">
        <authorList>
            <person name="Qin X."/>
            <person name="Bachman B."/>
            <person name="Battles P."/>
            <person name="Bell A."/>
            <person name="Bess C."/>
            <person name="Bickham C."/>
            <person name="Chaboub L."/>
            <person name="Chen D."/>
            <person name="Coyle M."/>
            <person name="Deiros D.R."/>
            <person name="Dinh H."/>
            <person name="Forbes L."/>
            <person name="Fowler G."/>
            <person name="Francisco L."/>
            <person name="Fu Q."/>
            <person name="Gubbala S."/>
            <person name="Hale W."/>
            <person name="Han Y."/>
            <person name="Hemphill L."/>
            <person name="Highlander S.K."/>
            <person name="Hirani K."/>
            <person name="Hogues M."/>
            <person name="Jackson L."/>
            <person name="Jakkamsetti A."/>
            <person name="Javaid M."/>
            <person name="Jiang H."/>
            <person name="Korchina V."/>
            <person name="Kovar C."/>
            <person name="Lara F."/>
            <person name="Lee S."/>
            <person name="Mata R."/>
            <person name="Mathew T."/>
            <person name="Moen C."/>
            <person name="Morales K."/>
            <person name="Munidasa M."/>
            <person name="Nazareth L."/>
            <person name="Ngo R."/>
            <person name="Nguyen L."/>
            <person name="Okwuonu G."/>
            <person name="Ongeri F."/>
            <person name="Patil S."/>
            <person name="Petrosino J."/>
            <person name="Pham C."/>
            <person name="Pham P."/>
            <person name="Pu L.-L."/>
            <person name="Puazo M."/>
            <person name="Raj R."/>
            <person name="Reid J."/>
            <person name="Rouhana J."/>
            <person name="Saada N."/>
            <person name="Shang Y."/>
            <person name="Simmons D."/>
            <person name="Thornton R."/>
            <person name="Warren J."/>
            <person name="Weissenberger G."/>
            <person name="Zhang J."/>
            <person name="Zhang L."/>
            <person name="Zhou C."/>
            <person name="Zhu D."/>
            <person name="Muzny D."/>
            <person name="Worley K."/>
            <person name="Gibbs R."/>
        </authorList>
    </citation>
    <scope>NUCLEOTIDE SEQUENCE [LARGE SCALE GENOMIC DNA]</scope>
    <source>
        <strain evidence="13 14">ATCC 43531</strain>
    </source>
</reference>
<proteinExistence type="inferred from homology"/>
<sequence length="421" mass="46890">MLFYFCEGGEEMIEAAFVHVVRAAGARVFRVGGCVRDCFRGAEAKDVDYVLTGITKEKFCALFPCAEKIGRTFPVYHVRINGMCCEVAFARREVKTGMGYHGFDVEFDPSVSIEEDLYRRDTTMNAMAVELPAGTLLDPYGGRADIAAGIIRAVSPHFSEDPVRALRAARQAAEFGYRVEKETLGQMHACAEELGHEPSERLMGELRRALMTPRPSVFFRVLHAAELLTVTFPEIAALVGQTQPTEFHPEGDAYAHTMAMLDVVAERSDNIIVRFCALVHDLGKGRTPQEMLPHHYRHEETGLEALASWNQRMTLPHDWKKAAAFVIRQHMRAPRLTHPGKIVDLLFGIESSGLSVADFNVVIRADHGSLPRYLRCGEAYLTAMRTVTGRDAPPALRGAEIGAWLRTAHIAILKKLLLEKE</sequence>
<dbReference type="EMBL" id="ACLA01000020">
    <property type="protein sequence ID" value="EEQ48437.1"/>
    <property type="molecule type" value="Genomic_DNA"/>
</dbReference>
<dbReference type="SUPFAM" id="SSF81891">
    <property type="entry name" value="Poly A polymerase C-terminal region-like"/>
    <property type="match status" value="1"/>
</dbReference>
<keyword evidence="2 11" id="KW-0808">Transferase</keyword>
<evidence type="ECO:0000256" key="10">
    <source>
        <dbReference type="ARBA" id="ARBA00022884"/>
    </source>
</evidence>
<keyword evidence="3" id="KW-0819">tRNA processing</keyword>
<comment type="caution">
    <text evidence="13">The sequence shown here is derived from an EMBL/GenBank/DDBJ whole genome shotgun (WGS) entry which is preliminary data.</text>
</comment>
<dbReference type="Pfam" id="PF12627">
    <property type="entry name" value="PolyA_pol_RNAbd"/>
    <property type="match status" value="1"/>
</dbReference>
<evidence type="ECO:0000259" key="12">
    <source>
        <dbReference type="PROSITE" id="PS51831"/>
    </source>
</evidence>
<dbReference type="GO" id="GO:0005524">
    <property type="term" value="F:ATP binding"/>
    <property type="evidence" value="ECO:0007669"/>
    <property type="project" value="UniProtKB-KW"/>
</dbReference>
<dbReference type="GO" id="GO:0016779">
    <property type="term" value="F:nucleotidyltransferase activity"/>
    <property type="evidence" value="ECO:0007669"/>
    <property type="project" value="UniProtKB-KW"/>
</dbReference>
<dbReference type="eggNOG" id="COG0617">
    <property type="taxonomic scope" value="Bacteria"/>
</dbReference>
<keyword evidence="14" id="KW-1185">Reference proteome</keyword>
<keyword evidence="6" id="KW-0547">Nucleotide-binding</keyword>
<keyword evidence="4" id="KW-0548">Nucleotidyltransferase</keyword>
<dbReference type="InterPro" id="IPR050124">
    <property type="entry name" value="tRNA_CCA-adding_enzyme"/>
</dbReference>
<evidence type="ECO:0000313" key="14">
    <source>
        <dbReference type="Proteomes" id="UP000005309"/>
    </source>
</evidence>
<dbReference type="InterPro" id="IPR006674">
    <property type="entry name" value="HD_domain"/>
</dbReference>
<dbReference type="EC" id="3.1.4.-" evidence="13"/>
<dbReference type="GO" id="GO:0046872">
    <property type="term" value="F:metal ion binding"/>
    <property type="evidence" value="ECO:0007669"/>
    <property type="project" value="UniProtKB-KW"/>
</dbReference>
<keyword evidence="10 11" id="KW-0694">RNA-binding</keyword>
<dbReference type="SUPFAM" id="SSF81301">
    <property type="entry name" value="Nucleotidyltransferase"/>
    <property type="match status" value="1"/>
</dbReference>
<evidence type="ECO:0000256" key="4">
    <source>
        <dbReference type="ARBA" id="ARBA00022695"/>
    </source>
</evidence>
<evidence type="ECO:0000256" key="5">
    <source>
        <dbReference type="ARBA" id="ARBA00022723"/>
    </source>
</evidence>
<protein>
    <submittedName>
        <fullName evidence="13">tRNA nucleotidyltransferase/poly(A) polymerase family protein</fullName>
        <ecNumber evidence="13">3.1.4.-</ecNumber>
    </submittedName>
</protein>
<dbReference type="HOGENOM" id="CLU_015961_1_1_9"/>
<dbReference type="InterPro" id="IPR002646">
    <property type="entry name" value="PolA_pol_head_dom"/>
</dbReference>
<dbReference type="Proteomes" id="UP000005309">
    <property type="component" value="Unassembled WGS sequence"/>
</dbReference>
<name>C4V4H3_9FIRM</name>
<evidence type="ECO:0000256" key="9">
    <source>
        <dbReference type="ARBA" id="ARBA00022842"/>
    </source>
</evidence>
<dbReference type="CDD" id="cd05398">
    <property type="entry name" value="NT_ClassII-CCAase"/>
    <property type="match status" value="1"/>
</dbReference>
<evidence type="ECO:0000256" key="11">
    <source>
        <dbReference type="RuleBase" id="RU003953"/>
    </source>
</evidence>
<evidence type="ECO:0000256" key="2">
    <source>
        <dbReference type="ARBA" id="ARBA00022679"/>
    </source>
</evidence>
<evidence type="ECO:0000256" key="1">
    <source>
        <dbReference type="ARBA" id="ARBA00001946"/>
    </source>
</evidence>
<keyword evidence="8" id="KW-0067">ATP-binding</keyword>
<organism evidence="13 14">
    <name type="scientific">Selenomonas flueggei ATCC 43531</name>
    <dbReference type="NCBI Taxonomy" id="638302"/>
    <lineage>
        <taxon>Bacteria</taxon>
        <taxon>Bacillati</taxon>
        <taxon>Bacillota</taxon>
        <taxon>Negativicutes</taxon>
        <taxon>Selenomonadales</taxon>
        <taxon>Selenomonadaceae</taxon>
        <taxon>Selenomonas</taxon>
    </lineage>
</organism>
<keyword evidence="9" id="KW-0460">Magnesium</keyword>
<dbReference type="GO" id="GO:0003723">
    <property type="term" value="F:RNA binding"/>
    <property type="evidence" value="ECO:0007669"/>
    <property type="project" value="UniProtKB-KW"/>
</dbReference>
<keyword evidence="13" id="KW-0378">Hydrolase</keyword>
<dbReference type="Pfam" id="PF01966">
    <property type="entry name" value="HD"/>
    <property type="match status" value="1"/>
</dbReference>
<dbReference type="GO" id="GO:0042245">
    <property type="term" value="P:RNA repair"/>
    <property type="evidence" value="ECO:0007669"/>
    <property type="project" value="UniProtKB-KW"/>
</dbReference>
<dbReference type="InterPro" id="IPR032828">
    <property type="entry name" value="PolyA_RNA-bd"/>
</dbReference>
<dbReference type="GO" id="GO:0008033">
    <property type="term" value="P:tRNA processing"/>
    <property type="evidence" value="ECO:0007669"/>
    <property type="project" value="UniProtKB-KW"/>
</dbReference>
<dbReference type="GO" id="GO:0016787">
    <property type="term" value="F:hydrolase activity"/>
    <property type="evidence" value="ECO:0007669"/>
    <property type="project" value="UniProtKB-KW"/>
</dbReference>
<evidence type="ECO:0000256" key="3">
    <source>
        <dbReference type="ARBA" id="ARBA00022694"/>
    </source>
</evidence>
<dbReference type="InterPro" id="IPR043519">
    <property type="entry name" value="NT_sf"/>
</dbReference>
<keyword evidence="7" id="KW-0692">RNA repair</keyword>
<dbReference type="Gene3D" id="3.30.460.10">
    <property type="entry name" value="Beta Polymerase, domain 2"/>
    <property type="match status" value="1"/>
</dbReference>